<dbReference type="InterPro" id="IPR028889">
    <property type="entry name" value="USP"/>
</dbReference>
<dbReference type="GO" id="GO:0016787">
    <property type="term" value="F:hydrolase activity"/>
    <property type="evidence" value="ECO:0007669"/>
    <property type="project" value="UniProtKB-KW"/>
</dbReference>
<dbReference type="EC" id="3.4.19.12" evidence="1"/>
<dbReference type="PROSITE" id="PS50235">
    <property type="entry name" value="USP_3"/>
    <property type="match status" value="1"/>
</dbReference>
<accession>A0ABQ7J953</accession>
<proteinExistence type="inferred from homology"/>
<comment type="caution">
    <text evidence="3">The sequence shown here is derived from an EMBL/GenBank/DDBJ whole genome shotgun (WGS) entry which is preliminary data.</text>
</comment>
<dbReference type="EMBL" id="JADAQX010000372">
    <property type="protein sequence ID" value="KAF8820489.1"/>
    <property type="molecule type" value="Genomic_DNA"/>
</dbReference>
<dbReference type="PROSITE" id="PS00972">
    <property type="entry name" value="USP_1"/>
    <property type="match status" value="1"/>
</dbReference>
<organism evidence="3 4">
    <name type="scientific">Cardiosporidium cionae</name>
    <dbReference type="NCBI Taxonomy" id="476202"/>
    <lineage>
        <taxon>Eukaryota</taxon>
        <taxon>Sar</taxon>
        <taxon>Alveolata</taxon>
        <taxon>Apicomplexa</taxon>
        <taxon>Aconoidasida</taxon>
        <taxon>Nephromycida</taxon>
        <taxon>Cardiosporidium</taxon>
    </lineage>
</organism>
<name>A0ABQ7J953_9APIC</name>
<protein>
    <recommendedName>
        <fullName evidence="1">Ubiquitin carboxyl-terminal hydrolase</fullName>
        <ecNumber evidence="1">3.4.19.12</ecNumber>
    </recommendedName>
</protein>
<keyword evidence="1" id="KW-0788">Thiol protease</keyword>
<evidence type="ECO:0000313" key="3">
    <source>
        <dbReference type="EMBL" id="KAF8820489.1"/>
    </source>
</evidence>
<evidence type="ECO:0000259" key="2">
    <source>
        <dbReference type="PROSITE" id="PS50235"/>
    </source>
</evidence>
<dbReference type="SUPFAM" id="SSF54001">
    <property type="entry name" value="Cysteine proteinases"/>
    <property type="match status" value="1"/>
</dbReference>
<evidence type="ECO:0000313" key="4">
    <source>
        <dbReference type="Proteomes" id="UP000823046"/>
    </source>
</evidence>
<keyword evidence="1" id="KW-0645">Protease</keyword>
<gene>
    <name evidence="3" type="ORF">IE077_004475</name>
</gene>
<sequence>MKRGMEREQVDSARTLLQTSQVEETEVMSPLAISDLDVLLFRADRFELLNLNQIDMKMSVKEWYCKIKDLYGDSILKERFFPSLDVERTNLPYKRLGFVNFGNICYLNAIIQSLLPLSPFWALVCRKGIRLQSVRPLWKTMKLIALYSFPGIDEEDTSSCMISHHTAALSSLPFIGSNSEAMPLSDSLHSLEITERGKEKHSHRLHAPASSTSSHLDLKLILHELIADWESHHAAESPGAQQDAAEFLTYILNGLSDECKWLRGNSSAETDDIDSFVEVGRKNRTIKQISHGFQYESLITRLFGGVFRTIYMDHKGHKQSQAFEPFLILDVSLTANDRSLVGALRRQFVAEVLSPSISANSSRKRGHEHFSQKAKNASISQQKVKSQLCLLEKLPYILIIALKRFAFDKRSGMSKKLTHDIQFEENLAIEPQWCSTTAAVDLHSPEDYRDPNQLMSANYELRSVVCHRGHSTEKGHYQAYVKNIDNLPKEQNSKTDAIASKSVHINPKYAESGNISPSRWFLVDDTVWYPKRFHDVKKADNGYLFLYVNRASHIALVP</sequence>
<comment type="similarity">
    <text evidence="1">Belongs to the peptidase C19 family.</text>
</comment>
<keyword evidence="1 3" id="KW-0378">Hydrolase</keyword>
<reference evidence="3 4" key="1">
    <citation type="journal article" date="2020" name="bioRxiv">
        <title>Metabolic contributions of an alphaproteobacterial endosymbiont in the apicomplexan Cardiosporidium cionae.</title>
        <authorList>
            <person name="Hunter E.S."/>
            <person name="Paight C.J."/>
            <person name="Lane C.E."/>
        </authorList>
    </citation>
    <scope>NUCLEOTIDE SEQUENCE [LARGE SCALE GENOMIC DNA]</scope>
    <source>
        <strain evidence="3">ESH_2018</strain>
    </source>
</reference>
<keyword evidence="1" id="KW-0833">Ubl conjugation pathway</keyword>
<dbReference type="PROSITE" id="PS00973">
    <property type="entry name" value="USP_2"/>
    <property type="match status" value="1"/>
</dbReference>
<dbReference type="InterPro" id="IPR038765">
    <property type="entry name" value="Papain-like_cys_pep_sf"/>
</dbReference>
<dbReference type="PANTHER" id="PTHR24006">
    <property type="entry name" value="UBIQUITIN CARBOXYL-TERMINAL HYDROLASE"/>
    <property type="match status" value="1"/>
</dbReference>
<dbReference type="Pfam" id="PF00443">
    <property type="entry name" value="UCH"/>
    <property type="match status" value="1"/>
</dbReference>
<feature type="domain" description="USP" evidence="2">
    <location>
        <begin position="96"/>
        <end position="550"/>
    </location>
</feature>
<dbReference type="Proteomes" id="UP000823046">
    <property type="component" value="Unassembled WGS sequence"/>
</dbReference>
<dbReference type="InterPro" id="IPR050164">
    <property type="entry name" value="Peptidase_C19"/>
</dbReference>
<comment type="catalytic activity">
    <reaction evidence="1">
        <text>Thiol-dependent hydrolysis of ester, thioester, amide, peptide and isopeptide bonds formed by the C-terminal Gly of ubiquitin (a 76-residue protein attached to proteins as an intracellular targeting signal).</text>
        <dbReference type="EC" id="3.4.19.12"/>
    </reaction>
</comment>
<dbReference type="InterPro" id="IPR001394">
    <property type="entry name" value="Peptidase_C19_UCH"/>
</dbReference>
<dbReference type="CDD" id="cd02257">
    <property type="entry name" value="Peptidase_C19"/>
    <property type="match status" value="1"/>
</dbReference>
<keyword evidence="4" id="KW-1185">Reference proteome</keyword>
<evidence type="ECO:0000256" key="1">
    <source>
        <dbReference type="RuleBase" id="RU366025"/>
    </source>
</evidence>
<dbReference type="Gene3D" id="3.90.70.10">
    <property type="entry name" value="Cysteine proteinases"/>
    <property type="match status" value="1"/>
</dbReference>
<dbReference type="InterPro" id="IPR018200">
    <property type="entry name" value="USP_CS"/>
</dbReference>